<gene>
    <name evidence="2" type="ORF">IP91_02837</name>
</gene>
<evidence type="ECO:0000313" key="2">
    <source>
        <dbReference type="EMBL" id="TWI65429.1"/>
    </source>
</evidence>
<dbReference type="InterPro" id="IPR053842">
    <property type="entry name" value="NikA-like"/>
</dbReference>
<accession>A0A562R8M8</accession>
<reference evidence="2 3" key="1">
    <citation type="journal article" date="2015" name="Stand. Genomic Sci.">
        <title>Genomic Encyclopedia of Bacterial and Archaeal Type Strains, Phase III: the genomes of soil and plant-associated and newly described type strains.</title>
        <authorList>
            <person name="Whitman W.B."/>
            <person name="Woyke T."/>
            <person name="Klenk H.P."/>
            <person name="Zhou Y."/>
            <person name="Lilburn T.G."/>
            <person name="Beck B.J."/>
            <person name="De Vos P."/>
            <person name="Vandamme P."/>
            <person name="Eisen J.A."/>
            <person name="Garrity G."/>
            <person name="Hugenholtz P."/>
            <person name="Kyrpides N.C."/>
        </authorList>
    </citation>
    <scope>NUCLEOTIDE SEQUENCE [LARGE SCALE GENOMIC DNA]</scope>
    <source>
        <strain evidence="2 3">CGMCC 1.10822</strain>
    </source>
</reference>
<protein>
    <submittedName>
        <fullName evidence="2">Mobilization protein MobC</fullName>
    </submittedName>
</protein>
<comment type="caution">
    <text evidence="2">The sequence shown here is derived from an EMBL/GenBank/DDBJ whole genome shotgun (WGS) entry which is preliminary data.</text>
</comment>
<sequence>MSPDSTRRSHGGRPKGDPDAVRRATIGVRVSASEYVALKSKAAHMHMTPAQWLREAALARRLPSPPVAAINREQYAELARLAANLNQLAHLANEGKPVTVASGLLERVAAETRRLRLALLGIDGGSDDR</sequence>
<dbReference type="RefSeq" id="WP_145649718.1">
    <property type="nucleotide sequence ID" value="NZ_VLLB01000004.1"/>
</dbReference>
<evidence type="ECO:0000256" key="1">
    <source>
        <dbReference type="SAM" id="MobiDB-lite"/>
    </source>
</evidence>
<dbReference type="EMBL" id="VLLB01000004">
    <property type="protein sequence ID" value="TWI65429.1"/>
    <property type="molecule type" value="Genomic_DNA"/>
</dbReference>
<organism evidence="2 3">
    <name type="scientific">Pseudoduganella lurida</name>
    <dbReference type="NCBI Taxonomy" id="1036180"/>
    <lineage>
        <taxon>Bacteria</taxon>
        <taxon>Pseudomonadati</taxon>
        <taxon>Pseudomonadota</taxon>
        <taxon>Betaproteobacteria</taxon>
        <taxon>Burkholderiales</taxon>
        <taxon>Oxalobacteraceae</taxon>
        <taxon>Telluria group</taxon>
        <taxon>Pseudoduganella</taxon>
    </lineage>
</organism>
<evidence type="ECO:0000313" key="3">
    <source>
        <dbReference type="Proteomes" id="UP000318431"/>
    </source>
</evidence>
<proteinExistence type="predicted"/>
<dbReference type="Proteomes" id="UP000318431">
    <property type="component" value="Unassembled WGS sequence"/>
</dbReference>
<keyword evidence="3" id="KW-1185">Reference proteome</keyword>
<dbReference type="Pfam" id="PF21983">
    <property type="entry name" value="NikA-like"/>
    <property type="match status" value="1"/>
</dbReference>
<dbReference type="OrthoDB" id="8708526at2"/>
<name>A0A562R8M8_9BURK</name>
<dbReference type="AlphaFoldDB" id="A0A562R8M8"/>
<feature type="region of interest" description="Disordered" evidence="1">
    <location>
        <begin position="1"/>
        <end position="22"/>
    </location>
</feature>